<evidence type="ECO:0000313" key="2">
    <source>
        <dbReference type="EMBL" id="MBP2233714.1"/>
    </source>
</evidence>
<comment type="caution">
    <text evidence="2">The sequence shown here is derived from an EMBL/GenBank/DDBJ whole genome shotgun (WGS) entry which is preliminary data.</text>
</comment>
<evidence type="ECO:0000256" key="1">
    <source>
        <dbReference type="SAM" id="Phobius"/>
    </source>
</evidence>
<keyword evidence="1" id="KW-1133">Transmembrane helix</keyword>
<feature type="transmembrane region" description="Helical" evidence="1">
    <location>
        <begin position="102"/>
        <end position="121"/>
    </location>
</feature>
<keyword evidence="1" id="KW-0812">Transmembrane</keyword>
<organism evidence="2 3">
    <name type="scientific">Sinorhizobium kostiense</name>
    <dbReference type="NCBI Taxonomy" id="76747"/>
    <lineage>
        <taxon>Bacteria</taxon>
        <taxon>Pseudomonadati</taxon>
        <taxon>Pseudomonadota</taxon>
        <taxon>Alphaproteobacteria</taxon>
        <taxon>Hyphomicrobiales</taxon>
        <taxon>Rhizobiaceae</taxon>
        <taxon>Sinorhizobium/Ensifer group</taxon>
        <taxon>Sinorhizobium</taxon>
    </lineage>
</organism>
<keyword evidence="1" id="KW-0472">Membrane</keyword>
<evidence type="ECO:0000313" key="3">
    <source>
        <dbReference type="Proteomes" id="UP000730739"/>
    </source>
</evidence>
<name>A0ABS4QUI3_9HYPH</name>
<sequence>MQQTKGLALEIRLSAYIDGELPEAEKSELDALLARDEKARALLQTLRAGSAFGNKAFEDFLHDPVPLALVRQIKQGPGITPRFARVATANLPQRNARVWPRLAAASVVLLFLGGASGFILGSTVNTYVPGPEAAERPWVQEIADYHRIYARQKRHLVEVPASQAAEIETWLASSVGVAFNIPDLSPKGLTFEGARLLVANGKPVAQLVYRDRDGNIFAICFQRNGSSEQPDQFSETIRGDLSLVTWQKDKASFVLIGPSSDPALQDIAQTAAAVI</sequence>
<gene>
    <name evidence="2" type="ORF">J2Z31_000204</name>
</gene>
<dbReference type="RefSeq" id="WP_209600009.1">
    <property type="nucleotide sequence ID" value="NZ_JAGILA010000001.1"/>
</dbReference>
<keyword evidence="3" id="KW-1185">Reference proteome</keyword>
<dbReference type="EMBL" id="JAGILA010000001">
    <property type="protein sequence ID" value="MBP2233714.1"/>
    <property type="molecule type" value="Genomic_DNA"/>
</dbReference>
<reference evidence="2 3" key="1">
    <citation type="submission" date="2021-03" db="EMBL/GenBank/DDBJ databases">
        <title>Genomic Encyclopedia of Type Strains, Phase IV (KMG-IV): sequencing the most valuable type-strain genomes for metagenomic binning, comparative biology and taxonomic classification.</title>
        <authorList>
            <person name="Goeker M."/>
        </authorList>
    </citation>
    <scope>NUCLEOTIDE SEQUENCE [LARGE SCALE GENOMIC DNA]</scope>
    <source>
        <strain evidence="2 3">DSM 13372</strain>
    </source>
</reference>
<proteinExistence type="predicted"/>
<protein>
    <submittedName>
        <fullName evidence="2">Anti-sigma factor RsiW</fullName>
    </submittedName>
</protein>
<dbReference type="Proteomes" id="UP000730739">
    <property type="component" value="Unassembled WGS sequence"/>
</dbReference>
<accession>A0ABS4QUI3</accession>